<protein>
    <submittedName>
        <fullName evidence="3">Helicase</fullName>
    </submittedName>
</protein>
<keyword evidence="3" id="KW-0347">Helicase</keyword>
<name>A0ABM7SK63_9MYCO</name>
<dbReference type="EMBL" id="AP024828">
    <property type="protein sequence ID" value="BCZ20459.1"/>
    <property type="molecule type" value="Genomic_DNA"/>
</dbReference>
<reference evidence="3 4" key="1">
    <citation type="submission" date="2021-07" db="EMBL/GenBank/DDBJ databases">
        <title>Complete genome sequence of nontuberculous Mycobacterium sp. TY59.</title>
        <authorList>
            <person name="Fukushima K."/>
        </authorList>
    </citation>
    <scope>NUCLEOTIDE SEQUENCE [LARGE SCALE GENOMIC DNA]</scope>
    <source>
        <strain evidence="3 4">TY59</strain>
    </source>
</reference>
<dbReference type="InterPro" id="IPR054347">
    <property type="entry name" value="TOTE_primase"/>
</dbReference>
<dbReference type="InterPro" id="IPR001650">
    <property type="entry name" value="Helicase_C-like"/>
</dbReference>
<dbReference type="InterPro" id="IPR014001">
    <property type="entry name" value="Helicase_ATP-bd"/>
</dbReference>
<accession>A0ABM7SK63</accession>
<feature type="region of interest" description="Disordered" evidence="1">
    <location>
        <begin position="31"/>
        <end position="53"/>
    </location>
</feature>
<dbReference type="Pfam" id="PF22548">
    <property type="entry name" value="AEP-TOTE"/>
    <property type="match status" value="1"/>
</dbReference>
<dbReference type="CDD" id="cd17926">
    <property type="entry name" value="DEXHc_RE"/>
    <property type="match status" value="1"/>
</dbReference>
<dbReference type="SMART" id="SM00487">
    <property type="entry name" value="DEXDc"/>
    <property type="match status" value="1"/>
</dbReference>
<sequence length="787" mass="86898">MVVEERFPGELETLRADNMRLHRLLKLSEEQARAADPDQATLTGAPESPVNMRSAPEDKVRFFFDLFRCRSDVYALRWENRRDGRSGWMPAIRGYWRKGMNRADAPYLPLTPDVIGQHLRGDVHIGLYPLGDDDTCWWVTADFDKQAAMLDALAYMKAARAYQVPAALEVSQSGRGAHVWIFFAQATSAATARGIATSLLGEAFQLRGSMHLSSYDRLFPSQDVHTGRGMGNLIAAPLNGKRRQHGTTLFLDPATLEPFDDQWAYLSSIARLSHKEVGTLARSLPDPQFGHRVRRLQLPTSSKIVPRPAAIVRATFTSRLTLTANDLGPAMIAAVKHAASIRNPEFDARQRARRSTWDTPRFLYSYDETSDGDLVLPRGLYTLLVELIDSAGSTLHIADERARGESHEFRCLTALRSEQAGASRQLVDEDASVLIAPPGSGKTVIACAAIASRATSTLILVDRKALADQWRDRLHKHLGFKCGQIGGGRSKTTGVIDVALLPTLARRDNIEELTANYGFVIVDECHHIAASAFFHILNRIPARYWLGLTATPERRDGLEDLIYHQLGSHHVTIEGPAAGQLPSADTDLLAPHPVLCLHPTKFRYTGQADPSAPGGMAEIYRALIADEARLTQIVADVLAAHTDGANILVLTTWVDHLNEIAERLRNAGKSVVVLSGQMKARQRREVSEQLANHTADTEPLLIVGTSSFIGEGFDCPALDTLFLAAPITFKNRLVQYVGRIIRPHPTKTTATVHDYHDELTPVIASSLRKRAPGYTKLGFPDPRKLVR</sequence>
<keyword evidence="3" id="KW-0067">ATP-binding</keyword>
<evidence type="ECO:0000313" key="3">
    <source>
        <dbReference type="EMBL" id="BCZ20459.1"/>
    </source>
</evidence>
<dbReference type="InterPro" id="IPR027417">
    <property type="entry name" value="P-loop_NTPase"/>
</dbReference>
<dbReference type="GO" id="GO:0004386">
    <property type="term" value="F:helicase activity"/>
    <property type="evidence" value="ECO:0007669"/>
    <property type="project" value="UniProtKB-KW"/>
</dbReference>
<organism evidence="3 4">
    <name type="scientific">Mycobacterium senriense</name>
    <dbReference type="NCBI Taxonomy" id="2775496"/>
    <lineage>
        <taxon>Bacteria</taxon>
        <taxon>Bacillati</taxon>
        <taxon>Actinomycetota</taxon>
        <taxon>Actinomycetes</taxon>
        <taxon>Mycobacteriales</taxon>
        <taxon>Mycobacteriaceae</taxon>
        <taxon>Mycobacterium</taxon>
        <taxon>Mycobacterium avium complex (MAC)</taxon>
    </lineage>
</organism>
<dbReference type="CDD" id="cd18785">
    <property type="entry name" value="SF2_C"/>
    <property type="match status" value="1"/>
</dbReference>
<keyword evidence="4" id="KW-1185">Reference proteome</keyword>
<dbReference type="Pfam" id="PF00271">
    <property type="entry name" value="Helicase_C"/>
    <property type="match status" value="1"/>
</dbReference>
<proteinExistence type="predicted"/>
<dbReference type="PANTHER" id="PTHR47396:SF1">
    <property type="entry name" value="ATP-DEPENDENT HELICASE IRC3-RELATED"/>
    <property type="match status" value="1"/>
</dbReference>
<reference evidence="3 4" key="2">
    <citation type="submission" date="2021-07" db="EMBL/GenBank/DDBJ databases">
        <authorList>
            <person name="Matsumoto Y."/>
            <person name="Motooka D."/>
            <person name="Nakamura S."/>
        </authorList>
    </citation>
    <scope>NUCLEOTIDE SEQUENCE [LARGE SCALE GENOMIC DNA]</scope>
    <source>
        <strain evidence="3 4">TY59</strain>
    </source>
</reference>
<dbReference type="InterPro" id="IPR050742">
    <property type="entry name" value="Helicase_Restrict-Modif_Enz"/>
</dbReference>
<dbReference type="SMART" id="SM00490">
    <property type="entry name" value="HELICc"/>
    <property type="match status" value="1"/>
</dbReference>
<dbReference type="SUPFAM" id="SSF52540">
    <property type="entry name" value="P-loop containing nucleoside triphosphate hydrolases"/>
    <property type="match status" value="1"/>
</dbReference>
<keyword evidence="3" id="KW-0547">Nucleotide-binding</keyword>
<evidence type="ECO:0000259" key="2">
    <source>
        <dbReference type="PROSITE" id="PS51192"/>
    </source>
</evidence>
<evidence type="ECO:0000313" key="4">
    <source>
        <dbReference type="Proteomes" id="UP000826012"/>
    </source>
</evidence>
<dbReference type="Pfam" id="PF04851">
    <property type="entry name" value="ResIII"/>
    <property type="match status" value="1"/>
</dbReference>
<dbReference type="PROSITE" id="PS51192">
    <property type="entry name" value="HELICASE_ATP_BIND_1"/>
    <property type="match status" value="1"/>
</dbReference>
<dbReference type="Gene3D" id="3.40.50.300">
    <property type="entry name" value="P-loop containing nucleotide triphosphate hydrolases"/>
    <property type="match status" value="2"/>
</dbReference>
<dbReference type="PANTHER" id="PTHR47396">
    <property type="entry name" value="TYPE I RESTRICTION ENZYME ECOKI R PROTEIN"/>
    <property type="match status" value="1"/>
</dbReference>
<dbReference type="Proteomes" id="UP000826012">
    <property type="component" value="Chromosome"/>
</dbReference>
<gene>
    <name evidence="3" type="ORF">MTY59_03140</name>
</gene>
<feature type="domain" description="Helicase ATP-binding" evidence="2">
    <location>
        <begin position="423"/>
        <end position="570"/>
    </location>
</feature>
<evidence type="ECO:0000256" key="1">
    <source>
        <dbReference type="SAM" id="MobiDB-lite"/>
    </source>
</evidence>
<keyword evidence="3" id="KW-0378">Hydrolase</keyword>
<dbReference type="InterPro" id="IPR006935">
    <property type="entry name" value="Helicase/UvrB_N"/>
</dbReference>